<organism evidence="1 2">
    <name type="scientific">Periplaneta americana</name>
    <name type="common">American cockroach</name>
    <name type="synonym">Blatta americana</name>
    <dbReference type="NCBI Taxonomy" id="6978"/>
    <lineage>
        <taxon>Eukaryota</taxon>
        <taxon>Metazoa</taxon>
        <taxon>Ecdysozoa</taxon>
        <taxon>Arthropoda</taxon>
        <taxon>Hexapoda</taxon>
        <taxon>Insecta</taxon>
        <taxon>Pterygota</taxon>
        <taxon>Neoptera</taxon>
        <taxon>Polyneoptera</taxon>
        <taxon>Dictyoptera</taxon>
        <taxon>Blattodea</taxon>
        <taxon>Blattoidea</taxon>
        <taxon>Blattidae</taxon>
        <taxon>Blattinae</taxon>
        <taxon>Periplaneta</taxon>
    </lineage>
</organism>
<name>A0ABQ8RYU3_PERAM</name>
<accession>A0ABQ8RYU3</accession>
<dbReference type="Proteomes" id="UP001148838">
    <property type="component" value="Unassembled WGS sequence"/>
</dbReference>
<evidence type="ECO:0000313" key="2">
    <source>
        <dbReference type="Proteomes" id="UP001148838"/>
    </source>
</evidence>
<protein>
    <submittedName>
        <fullName evidence="1">Uncharacterized protein</fullName>
    </submittedName>
</protein>
<comment type="caution">
    <text evidence="1">The sequence shown here is derived from an EMBL/GenBank/DDBJ whole genome shotgun (WGS) entry which is preliminary data.</text>
</comment>
<sequence>MNKKNWRYWSDSNSNRMVATKIQVAGKLKVCCGKWGKLSWVFLIEGNLTDEGYKEILEESVLPSINIQQDDISTNYGHQVL</sequence>
<dbReference type="EMBL" id="JAJSOF020000039">
    <property type="protein sequence ID" value="KAJ4426812.1"/>
    <property type="molecule type" value="Genomic_DNA"/>
</dbReference>
<keyword evidence="2" id="KW-1185">Reference proteome</keyword>
<reference evidence="1 2" key="1">
    <citation type="journal article" date="2022" name="Allergy">
        <title>Genome assembly and annotation of Periplaneta americana reveal a comprehensive cockroach allergen profile.</title>
        <authorList>
            <person name="Wang L."/>
            <person name="Xiong Q."/>
            <person name="Saelim N."/>
            <person name="Wang L."/>
            <person name="Nong W."/>
            <person name="Wan A.T."/>
            <person name="Shi M."/>
            <person name="Liu X."/>
            <person name="Cao Q."/>
            <person name="Hui J.H.L."/>
            <person name="Sookrung N."/>
            <person name="Leung T.F."/>
            <person name="Tungtrongchitr A."/>
            <person name="Tsui S.K.W."/>
        </authorList>
    </citation>
    <scope>NUCLEOTIDE SEQUENCE [LARGE SCALE GENOMIC DNA]</scope>
    <source>
        <strain evidence="1">PWHHKU_190912</strain>
    </source>
</reference>
<gene>
    <name evidence="1" type="ORF">ANN_26611</name>
</gene>
<evidence type="ECO:0000313" key="1">
    <source>
        <dbReference type="EMBL" id="KAJ4426812.1"/>
    </source>
</evidence>
<proteinExistence type="predicted"/>